<dbReference type="RefSeq" id="WP_121624263.1">
    <property type="nucleotide sequence ID" value="NZ_JACIIW010000005.1"/>
</dbReference>
<dbReference type="Proteomes" id="UP000269692">
    <property type="component" value="Unassembled WGS sequence"/>
</dbReference>
<name>A0A3L7AA15_9HYPH</name>
<protein>
    <submittedName>
        <fullName evidence="1">Uncharacterized protein</fullName>
    </submittedName>
</protein>
<dbReference type="EMBL" id="RCTF01000013">
    <property type="protein sequence ID" value="RLP76232.1"/>
    <property type="molecule type" value="Genomic_DNA"/>
</dbReference>
<evidence type="ECO:0000313" key="2">
    <source>
        <dbReference type="Proteomes" id="UP000269692"/>
    </source>
</evidence>
<proteinExistence type="predicted"/>
<reference evidence="1 2" key="1">
    <citation type="submission" date="2018-10" db="EMBL/GenBank/DDBJ databases">
        <title>Xanthobacter tagetidis genome sequencing and assembly.</title>
        <authorList>
            <person name="Maclea K.S."/>
            <person name="Goen A.E."/>
            <person name="Fatima S.A."/>
        </authorList>
    </citation>
    <scope>NUCLEOTIDE SEQUENCE [LARGE SCALE GENOMIC DNA]</scope>
    <source>
        <strain evidence="1 2">ATCC 700314</strain>
    </source>
</reference>
<evidence type="ECO:0000313" key="1">
    <source>
        <dbReference type="EMBL" id="RLP76232.1"/>
    </source>
</evidence>
<organism evidence="1 2">
    <name type="scientific">Xanthobacter tagetidis</name>
    <dbReference type="NCBI Taxonomy" id="60216"/>
    <lineage>
        <taxon>Bacteria</taxon>
        <taxon>Pseudomonadati</taxon>
        <taxon>Pseudomonadota</taxon>
        <taxon>Alphaproteobacteria</taxon>
        <taxon>Hyphomicrobiales</taxon>
        <taxon>Xanthobacteraceae</taxon>
        <taxon>Xanthobacter</taxon>
    </lineage>
</organism>
<comment type="caution">
    <text evidence="1">The sequence shown here is derived from an EMBL/GenBank/DDBJ whole genome shotgun (WGS) entry which is preliminary data.</text>
</comment>
<accession>A0A3L7AA15</accession>
<dbReference type="AlphaFoldDB" id="A0A3L7AA15"/>
<sequence>MRSFDPLSFWLQSAVSTPQPGTDVHHIVEQSPARADGFPDEMIEAPENRVRISRLKHWEITRWYATRNRDFGGQSPRDFLRGKDWHTRVRIGRERLIKEGILKP</sequence>
<gene>
    <name evidence="1" type="ORF">D9R14_15575</name>
</gene>
<keyword evidence="2" id="KW-1185">Reference proteome</keyword>
<dbReference type="OrthoDB" id="7917007at2"/>